<dbReference type="InParanoid" id="W7X9R3"/>
<dbReference type="AlphaFoldDB" id="W7X9R3"/>
<protein>
    <submittedName>
        <fullName evidence="1">Uncharacterized protein</fullName>
    </submittedName>
</protein>
<evidence type="ECO:0000313" key="2">
    <source>
        <dbReference type="Proteomes" id="UP000009168"/>
    </source>
</evidence>
<dbReference type="GeneID" id="24439209"/>
<sequence>MDNTLQRKQLTVYQKRLTTLIQMLKYYEYLFVAKQKIKQPPIADKDATIPDIFYIYIEIIKEGIQTKAVNHIISLQKI</sequence>
<dbReference type="Proteomes" id="UP000009168">
    <property type="component" value="Unassembled WGS sequence"/>
</dbReference>
<dbReference type="KEGG" id="tet:TTHERM_000483449"/>
<dbReference type="RefSeq" id="XP_012653410.1">
    <property type="nucleotide sequence ID" value="XM_012797956.1"/>
</dbReference>
<proteinExistence type="predicted"/>
<gene>
    <name evidence="1" type="ORF">TTHERM_000483449</name>
</gene>
<organism evidence="1 2">
    <name type="scientific">Tetrahymena thermophila (strain SB210)</name>
    <dbReference type="NCBI Taxonomy" id="312017"/>
    <lineage>
        <taxon>Eukaryota</taxon>
        <taxon>Sar</taxon>
        <taxon>Alveolata</taxon>
        <taxon>Ciliophora</taxon>
        <taxon>Intramacronucleata</taxon>
        <taxon>Oligohymenophorea</taxon>
        <taxon>Hymenostomatida</taxon>
        <taxon>Tetrahymenina</taxon>
        <taxon>Tetrahymenidae</taxon>
        <taxon>Tetrahymena</taxon>
    </lineage>
</organism>
<dbReference type="EMBL" id="GG662667">
    <property type="protein sequence ID" value="EWS74077.1"/>
    <property type="molecule type" value="Genomic_DNA"/>
</dbReference>
<name>W7X9R3_TETTS</name>
<evidence type="ECO:0000313" key="1">
    <source>
        <dbReference type="EMBL" id="EWS74077.1"/>
    </source>
</evidence>
<reference evidence="2" key="1">
    <citation type="journal article" date="2006" name="PLoS Biol.">
        <title>Macronuclear genome sequence of the ciliate Tetrahymena thermophila, a model eukaryote.</title>
        <authorList>
            <person name="Eisen J.A."/>
            <person name="Coyne R.S."/>
            <person name="Wu M."/>
            <person name="Wu D."/>
            <person name="Thiagarajan M."/>
            <person name="Wortman J.R."/>
            <person name="Badger J.H."/>
            <person name="Ren Q."/>
            <person name="Amedeo P."/>
            <person name="Jones K.M."/>
            <person name="Tallon L.J."/>
            <person name="Delcher A.L."/>
            <person name="Salzberg S.L."/>
            <person name="Silva J.C."/>
            <person name="Haas B.J."/>
            <person name="Majoros W.H."/>
            <person name="Farzad M."/>
            <person name="Carlton J.M."/>
            <person name="Smith R.K. Jr."/>
            <person name="Garg J."/>
            <person name="Pearlman R.E."/>
            <person name="Karrer K.M."/>
            <person name="Sun L."/>
            <person name="Manning G."/>
            <person name="Elde N.C."/>
            <person name="Turkewitz A.P."/>
            <person name="Asai D.J."/>
            <person name="Wilkes D.E."/>
            <person name="Wang Y."/>
            <person name="Cai H."/>
            <person name="Collins K."/>
            <person name="Stewart B.A."/>
            <person name="Lee S.R."/>
            <person name="Wilamowska K."/>
            <person name="Weinberg Z."/>
            <person name="Ruzzo W.L."/>
            <person name="Wloga D."/>
            <person name="Gaertig J."/>
            <person name="Frankel J."/>
            <person name="Tsao C.-C."/>
            <person name="Gorovsky M.A."/>
            <person name="Keeling P.J."/>
            <person name="Waller R.F."/>
            <person name="Patron N.J."/>
            <person name="Cherry J.M."/>
            <person name="Stover N.A."/>
            <person name="Krieger C.J."/>
            <person name="del Toro C."/>
            <person name="Ryder H.F."/>
            <person name="Williamson S.C."/>
            <person name="Barbeau R.A."/>
            <person name="Hamilton E.P."/>
            <person name="Orias E."/>
        </authorList>
    </citation>
    <scope>NUCLEOTIDE SEQUENCE [LARGE SCALE GENOMIC DNA]</scope>
    <source>
        <strain evidence="2">SB210</strain>
    </source>
</reference>
<accession>W7X9R3</accession>
<keyword evidence="2" id="KW-1185">Reference proteome</keyword>